<dbReference type="SMART" id="SM00220">
    <property type="entry name" value="S_TKc"/>
    <property type="match status" value="1"/>
</dbReference>
<dbReference type="PANTHER" id="PTHR11909">
    <property type="entry name" value="CASEIN KINASE-RELATED"/>
    <property type="match status" value="1"/>
</dbReference>
<evidence type="ECO:0000256" key="1">
    <source>
        <dbReference type="ARBA" id="ARBA00023860"/>
    </source>
</evidence>
<keyword evidence="5" id="KW-1185">Reference proteome</keyword>
<evidence type="ECO:0000313" key="5">
    <source>
        <dbReference type="Proteomes" id="UP000291116"/>
    </source>
</evidence>
<dbReference type="GO" id="GO:0005524">
    <property type="term" value="F:ATP binding"/>
    <property type="evidence" value="ECO:0007669"/>
    <property type="project" value="InterPro"/>
</dbReference>
<feature type="compositionally biased region" description="Basic and acidic residues" evidence="2">
    <location>
        <begin position="423"/>
        <end position="445"/>
    </location>
</feature>
<dbReference type="Gene3D" id="1.10.510.10">
    <property type="entry name" value="Transferase(Phosphotransferase) domain 1"/>
    <property type="match status" value="1"/>
</dbReference>
<feature type="domain" description="Protein kinase" evidence="3">
    <location>
        <begin position="17"/>
        <end position="331"/>
    </location>
</feature>
<gene>
    <name evidence="4" type="ORF">PSNMU_V1.4_AUG-EV-PASAV3_0012210</name>
</gene>
<name>A0A448YXH9_9STRA</name>
<dbReference type="SUPFAM" id="SSF56112">
    <property type="entry name" value="Protein kinase-like (PK-like)"/>
    <property type="match status" value="1"/>
</dbReference>
<dbReference type="PROSITE" id="PS50011">
    <property type="entry name" value="PROTEIN_KINASE_DOM"/>
    <property type="match status" value="1"/>
</dbReference>
<dbReference type="OrthoDB" id="5800476at2759"/>
<dbReference type="AlphaFoldDB" id="A0A448YXH9"/>
<evidence type="ECO:0000313" key="4">
    <source>
        <dbReference type="EMBL" id="VEU34511.1"/>
    </source>
</evidence>
<dbReference type="Proteomes" id="UP000291116">
    <property type="component" value="Unassembled WGS sequence"/>
</dbReference>
<evidence type="ECO:0000259" key="3">
    <source>
        <dbReference type="PROSITE" id="PS50011"/>
    </source>
</evidence>
<evidence type="ECO:0000256" key="2">
    <source>
        <dbReference type="SAM" id="MobiDB-lite"/>
    </source>
</evidence>
<dbReference type="EMBL" id="CAACVS010000031">
    <property type="protein sequence ID" value="VEU34511.1"/>
    <property type="molecule type" value="Genomic_DNA"/>
</dbReference>
<feature type="compositionally biased region" description="Basic and acidic residues" evidence="2">
    <location>
        <begin position="456"/>
        <end position="467"/>
    </location>
</feature>
<protein>
    <recommendedName>
        <fullName evidence="1">Casein kinase I</fullName>
    </recommendedName>
</protein>
<dbReference type="InterPro" id="IPR050235">
    <property type="entry name" value="CK1_Ser-Thr_kinase"/>
</dbReference>
<organism evidence="4 5">
    <name type="scientific">Pseudo-nitzschia multistriata</name>
    <dbReference type="NCBI Taxonomy" id="183589"/>
    <lineage>
        <taxon>Eukaryota</taxon>
        <taxon>Sar</taxon>
        <taxon>Stramenopiles</taxon>
        <taxon>Ochrophyta</taxon>
        <taxon>Bacillariophyta</taxon>
        <taxon>Bacillariophyceae</taxon>
        <taxon>Bacillariophycidae</taxon>
        <taxon>Bacillariales</taxon>
        <taxon>Bacillariaceae</taxon>
        <taxon>Pseudo-nitzschia</taxon>
    </lineage>
</organism>
<reference evidence="4 5" key="1">
    <citation type="submission" date="2019-01" db="EMBL/GenBank/DDBJ databases">
        <authorList>
            <person name="Ferrante I. M."/>
        </authorList>
    </citation>
    <scope>NUCLEOTIDE SEQUENCE [LARGE SCALE GENOMIC DNA]</scope>
    <source>
        <strain evidence="4 5">B856</strain>
    </source>
</reference>
<feature type="region of interest" description="Disordered" evidence="2">
    <location>
        <begin position="418"/>
        <end position="467"/>
    </location>
</feature>
<sequence>MAPSPVGIEISKGKRKWKVGEILGHGACATVCSLGKIENGTCTETNFAVKLAPLPVKKTKKGNSPQEMNAKLLYYEQMIYTTQFRGLQGKLIPNVPNLSNSRDPPIYGDESGYRFFTLERMDTTISAVVPSLLMSKSSSKTINVGPLAVKMLECIKAVHETKNVIRDVKTENFMLTLDKGATGSTPEEKLASRIRLIDLAIATQWTTMYCETDEGGDLIGTPLYSSLNVHSGKKTSFRDDLESLGYVIAEILMQLYSGDQSKQLPWSSGKSDEDIGSMKQSLVGDKESEFYRQLGNTKTTEVFLEYVSVVRGYSFKKLPDYDDLSRILSKLTVPRKAMNSTTKKTAATKRTRNNKSPTNEDYVSPPKIARRSNRRKAASMIIEDEEGCPKNEIDDETVYADAHQELHDMDWEHCVDENEYPVEDSKPRTRSRAGRDPAPRRERTTKSSKAATKNVIDNDGKGRERMPPRELKRRGVRIVCTEGPHKGYIYEMEAGVNEIITIGSKPTSKVGELCSLKNDKNLKGTHVRLDLDMNRRLIAVKVTDKSNGKTYVNRDAVKSTKAFINDVITIGETSLAIKAL</sequence>
<dbReference type="InterPro" id="IPR000719">
    <property type="entry name" value="Prot_kinase_dom"/>
</dbReference>
<accession>A0A448YXH9</accession>
<proteinExistence type="predicted"/>
<feature type="region of interest" description="Disordered" evidence="2">
    <location>
        <begin position="338"/>
        <end position="375"/>
    </location>
</feature>
<dbReference type="Gene3D" id="2.60.200.20">
    <property type="match status" value="1"/>
</dbReference>
<dbReference type="InterPro" id="IPR011009">
    <property type="entry name" value="Kinase-like_dom_sf"/>
</dbReference>
<dbReference type="GO" id="GO:0004672">
    <property type="term" value="F:protein kinase activity"/>
    <property type="evidence" value="ECO:0007669"/>
    <property type="project" value="InterPro"/>
</dbReference>